<dbReference type="AlphaFoldDB" id="A0A6G3MER1"/>
<dbReference type="PANTHER" id="PTHR15362:SF15">
    <property type="entry name" value="PHOSPHATIDYLSERINE SYNTHASE 1"/>
    <property type="match status" value="1"/>
</dbReference>
<dbReference type="PANTHER" id="PTHR15362">
    <property type="entry name" value="PHOSPHATIDYLINOSITOL SYNTHASE"/>
    <property type="match status" value="1"/>
</dbReference>
<evidence type="ECO:0000256" key="10">
    <source>
        <dbReference type="ARBA" id="ARBA00023136"/>
    </source>
</evidence>
<dbReference type="EMBL" id="GHBP01000813">
    <property type="protein sequence ID" value="NDJ92474.1"/>
    <property type="molecule type" value="Transcribed_RNA"/>
</dbReference>
<comment type="function">
    <text evidence="12">Catalyzes a base-exchange reaction in which the polar head group of phosphatidylethanolamine (PE) is replaced by L-serine.</text>
</comment>
<evidence type="ECO:0000256" key="2">
    <source>
        <dbReference type="ARBA" id="ARBA00004916"/>
    </source>
</evidence>
<protein>
    <recommendedName>
        <fullName evidence="12">Phosphatidylserine synthase</fullName>
        <ecNumber evidence="12">2.7.8.29</ecNumber>
    </recommendedName>
    <alternativeName>
        <fullName evidence="12">Serine-exchange enzyme</fullName>
    </alternativeName>
</protein>
<accession>A0A6G3MER1</accession>
<dbReference type="GO" id="GO:0006659">
    <property type="term" value="P:phosphatidylserine biosynthetic process"/>
    <property type="evidence" value="ECO:0007669"/>
    <property type="project" value="UniProtKB-UniRule"/>
</dbReference>
<comment type="pathway">
    <text evidence="3">Lipid metabolism.</text>
</comment>
<evidence type="ECO:0000256" key="12">
    <source>
        <dbReference type="RuleBase" id="RU368094"/>
    </source>
</evidence>
<proteinExistence type="inferred from homology"/>
<evidence type="ECO:0000256" key="1">
    <source>
        <dbReference type="ARBA" id="ARBA00004477"/>
    </source>
</evidence>
<comment type="similarity">
    <text evidence="4 12">Belongs to the phosphatidyl serine synthase family.</text>
</comment>
<keyword evidence="5 12" id="KW-0808">Transferase</keyword>
<dbReference type="InterPro" id="IPR004277">
    <property type="entry name" value="PSS"/>
</dbReference>
<dbReference type="GO" id="GO:0106245">
    <property type="term" value="F:L-serine-phosphatidylethanolamine phosphatidyltransferase activity"/>
    <property type="evidence" value="ECO:0007669"/>
    <property type="project" value="UniProtKB-UniRule"/>
</dbReference>
<evidence type="ECO:0000256" key="6">
    <source>
        <dbReference type="ARBA" id="ARBA00022692"/>
    </source>
</evidence>
<dbReference type="UniPathway" id="UPA00948"/>
<organism evidence="13">
    <name type="scientific">Henneguya salminicola</name>
    <name type="common">Myxosporean</name>
    <dbReference type="NCBI Taxonomy" id="69463"/>
    <lineage>
        <taxon>Eukaryota</taxon>
        <taxon>Metazoa</taxon>
        <taxon>Cnidaria</taxon>
        <taxon>Myxozoa</taxon>
        <taxon>Myxosporea</taxon>
        <taxon>Bivalvulida</taxon>
        <taxon>Platysporina</taxon>
        <taxon>Myxobolidae</taxon>
        <taxon>Henneguya</taxon>
    </lineage>
</organism>
<keyword evidence="12" id="KW-0444">Lipid biosynthesis</keyword>
<dbReference type="EC" id="2.7.8.29" evidence="12"/>
<keyword evidence="12" id="KW-0594">Phospholipid biosynthesis</keyword>
<keyword evidence="10 12" id="KW-0472">Membrane</keyword>
<evidence type="ECO:0000256" key="5">
    <source>
        <dbReference type="ARBA" id="ARBA00022679"/>
    </source>
</evidence>
<evidence type="ECO:0000256" key="9">
    <source>
        <dbReference type="ARBA" id="ARBA00023098"/>
    </source>
</evidence>
<comment type="pathway">
    <text evidence="2 12">Phospholipid metabolism; phosphatidylserine biosynthesis.</text>
</comment>
<feature type="transmembrane region" description="Helical" evidence="12">
    <location>
        <begin position="20"/>
        <end position="43"/>
    </location>
</feature>
<name>A0A6G3MER1_HENSL</name>
<evidence type="ECO:0000256" key="11">
    <source>
        <dbReference type="ARBA" id="ARBA00023264"/>
    </source>
</evidence>
<keyword evidence="11 12" id="KW-1208">Phospholipid metabolism</keyword>
<evidence type="ECO:0000256" key="3">
    <source>
        <dbReference type="ARBA" id="ARBA00005189"/>
    </source>
</evidence>
<keyword evidence="6 12" id="KW-0812">Transmembrane</keyword>
<keyword evidence="8 12" id="KW-1133">Transmembrane helix</keyword>
<evidence type="ECO:0000256" key="4">
    <source>
        <dbReference type="ARBA" id="ARBA00008671"/>
    </source>
</evidence>
<dbReference type="Pfam" id="PF03034">
    <property type="entry name" value="PSS"/>
    <property type="match status" value="1"/>
</dbReference>
<comment type="subcellular location">
    <subcellularLocation>
        <location evidence="1 12">Endoplasmic reticulum membrane</location>
        <topology evidence="1 12">Multi-pass membrane protein</topology>
    </subcellularLocation>
</comment>
<comment type="caution">
    <text evidence="12">Lacks conserved residue(s) required for the propagation of feature annotation.</text>
</comment>
<sequence length="109" mass="12933">MWELSELFFQHLLPNFQECWWDMLILDIILCNGLGIVAGSYFLHWLEFRTYHWESVKMIKGARGKLKRVILQFSPMRLPGINSLIASTQLIGFQLIRYHSESCNCQHFQ</sequence>
<dbReference type="GO" id="GO:0005789">
    <property type="term" value="C:endoplasmic reticulum membrane"/>
    <property type="evidence" value="ECO:0007669"/>
    <property type="project" value="UniProtKB-SubCell"/>
</dbReference>
<keyword evidence="7 12" id="KW-0256">Endoplasmic reticulum</keyword>
<keyword evidence="9 12" id="KW-0443">Lipid metabolism</keyword>
<evidence type="ECO:0000313" key="13">
    <source>
        <dbReference type="EMBL" id="NDJ92474.1"/>
    </source>
</evidence>
<evidence type="ECO:0000256" key="8">
    <source>
        <dbReference type="ARBA" id="ARBA00022989"/>
    </source>
</evidence>
<reference evidence="13" key="1">
    <citation type="submission" date="2018-11" db="EMBL/GenBank/DDBJ databases">
        <title>Henneguya salminicola genome and transcriptome.</title>
        <authorList>
            <person name="Yahalomi D."/>
            <person name="Atkinson S.D."/>
            <person name="Neuhof M."/>
            <person name="Chang E.S."/>
            <person name="Philippe H."/>
            <person name="Cartwright P."/>
            <person name="Bartholomew J.L."/>
            <person name="Huchon D."/>
        </authorList>
    </citation>
    <scope>NUCLEOTIDE SEQUENCE</scope>
    <source>
        <strain evidence="13">Hz1</strain>
        <tissue evidence="13">Whole</tissue>
    </source>
</reference>
<comment type="catalytic activity">
    <reaction evidence="12">
        <text>a 1,2-diacyl-sn-glycero-3-phosphoethanolamine + L-serine = a 1,2-diacyl-sn-glycero-3-phospho-L-serine + ethanolamine</text>
        <dbReference type="Rhea" id="RHEA:27606"/>
        <dbReference type="ChEBI" id="CHEBI:33384"/>
        <dbReference type="ChEBI" id="CHEBI:57262"/>
        <dbReference type="ChEBI" id="CHEBI:57603"/>
        <dbReference type="ChEBI" id="CHEBI:64612"/>
        <dbReference type="EC" id="2.7.8.29"/>
    </reaction>
</comment>
<evidence type="ECO:0000256" key="7">
    <source>
        <dbReference type="ARBA" id="ARBA00022824"/>
    </source>
</evidence>